<feature type="transmembrane region" description="Helical" evidence="1">
    <location>
        <begin position="21"/>
        <end position="49"/>
    </location>
</feature>
<dbReference type="EC" id="3.4.-.-" evidence="3"/>
<feature type="transmembrane region" description="Helical" evidence="1">
    <location>
        <begin position="69"/>
        <end position="91"/>
    </location>
</feature>
<dbReference type="EMBL" id="JBHUPA010000029">
    <property type="protein sequence ID" value="MFD2964857.1"/>
    <property type="molecule type" value="Genomic_DNA"/>
</dbReference>
<feature type="transmembrane region" description="Helical" evidence="1">
    <location>
        <begin position="170"/>
        <end position="191"/>
    </location>
</feature>
<gene>
    <name evidence="3" type="ORF">ACFS6J_23865</name>
</gene>
<dbReference type="Proteomes" id="UP001597560">
    <property type="component" value="Unassembled WGS sequence"/>
</dbReference>
<evidence type="ECO:0000259" key="2">
    <source>
        <dbReference type="Pfam" id="PF02517"/>
    </source>
</evidence>
<dbReference type="GO" id="GO:0016787">
    <property type="term" value="F:hydrolase activity"/>
    <property type="evidence" value="ECO:0007669"/>
    <property type="project" value="UniProtKB-KW"/>
</dbReference>
<organism evidence="3 4">
    <name type="scientific">Olivibacter jilunii</name>
    <dbReference type="NCBI Taxonomy" id="985016"/>
    <lineage>
        <taxon>Bacteria</taxon>
        <taxon>Pseudomonadati</taxon>
        <taxon>Bacteroidota</taxon>
        <taxon>Sphingobacteriia</taxon>
        <taxon>Sphingobacteriales</taxon>
        <taxon>Sphingobacteriaceae</taxon>
        <taxon>Olivibacter</taxon>
    </lineage>
</organism>
<evidence type="ECO:0000313" key="3">
    <source>
        <dbReference type="EMBL" id="MFD2964857.1"/>
    </source>
</evidence>
<sequence>MQKYKKLSAYPYNRSDNHPSMSFLYLLITVLLSATVFSLVGVFIGFLLFGRDVLQIGAKGFTGLTADELNFISISQIFSAIGTFVVPSLLLNRIEKNNRPYFDLSFKPNVKLYALVLLLMVVFSPFFEITILLNEQMHLPDFMKNIEQWMRAKEDETGALTNAFLSRKSFTGLIINIFMIGILAAVGEEFLFRGCLQNIFIKWIGKPHMAIWLTAAIFSAIHVQFYGFLPRMLIGALCGYLYFWGRSIWLPVTAHFINNVSAILIAYYLVKSNKPLDSLSFELNQWPLAIASLFAGIFVLYFYRRKAKQIN</sequence>
<evidence type="ECO:0000313" key="4">
    <source>
        <dbReference type="Proteomes" id="UP001597560"/>
    </source>
</evidence>
<keyword evidence="1" id="KW-0812">Transmembrane</keyword>
<protein>
    <submittedName>
        <fullName evidence="3">CPBP family intramembrane glutamic endopeptidase</fullName>
        <ecNumber evidence="3">3.4.-.-</ecNumber>
    </submittedName>
</protein>
<accession>A0ABW6B5P5</accession>
<feature type="domain" description="CAAX prenyl protease 2/Lysostaphin resistance protein A-like" evidence="2">
    <location>
        <begin position="173"/>
        <end position="260"/>
    </location>
</feature>
<dbReference type="PANTHER" id="PTHR43592:SF15">
    <property type="entry name" value="CAAX AMINO TERMINAL PROTEASE FAMILY PROTEIN"/>
    <property type="match status" value="1"/>
</dbReference>
<reference evidence="4" key="1">
    <citation type="journal article" date="2019" name="Int. J. Syst. Evol. Microbiol.">
        <title>The Global Catalogue of Microorganisms (GCM) 10K type strain sequencing project: providing services to taxonomists for standard genome sequencing and annotation.</title>
        <authorList>
            <consortium name="The Broad Institute Genomics Platform"/>
            <consortium name="The Broad Institute Genome Sequencing Center for Infectious Disease"/>
            <person name="Wu L."/>
            <person name="Ma J."/>
        </authorList>
    </citation>
    <scope>NUCLEOTIDE SEQUENCE [LARGE SCALE GENOMIC DNA]</scope>
    <source>
        <strain evidence="4">KCTC 23098</strain>
    </source>
</reference>
<comment type="caution">
    <text evidence="3">The sequence shown here is derived from an EMBL/GenBank/DDBJ whole genome shotgun (WGS) entry which is preliminary data.</text>
</comment>
<name>A0ABW6B5P5_9SPHI</name>
<evidence type="ECO:0000256" key="1">
    <source>
        <dbReference type="SAM" id="Phobius"/>
    </source>
</evidence>
<keyword evidence="1" id="KW-0472">Membrane</keyword>
<proteinExistence type="predicted"/>
<dbReference type="InterPro" id="IPR003675">
    <property type="entry name" value="Rce1/LyrA-like_dom"/>
</dbReference>
<feature type="transmembrane region" description="Helical" evidence="1">
    <location>
        <begin position="203"/>
        <end position="222"/>
    </location>
</feature>
<dbReference type="PANTHER" id="PTHR43592">
    <property type="entry name" value="CAAX AMINO TERMINAL PROTEASE"/>
    <property type="match status" value="1"/>
</dbReference>
<keyword evidence="1" id="KW-1133">Transmembrane helix</keyword>
<dbReference type="Pfam" id="PF02517">
    <property type="entry name" value="Rce1-like"/>
    <property type="match status" value="1"/>
</dbReference>
<feature type="transmembrane region" description="Helical" evidence="1">
    <location>
        <begin position="252"/>
        <end position="270"/>
    </location>
</feature>
<feature type="transmembrane region" description="Helical" evidence="1">
    <location>
        <begin position="112"/>
        <end position="133"/>
    </location>
</feature>
<feature type="transmembrane region" description="Helical" evidence="1">
    <location>
        <begin position="285"/>
        <end position="303"/>
    </location>
</feature>
<feature type="transmembrane region" description="Helical" evidence="1">
    <location>
        <begin position="228"/>
        <end position="245"/>
    </location>
</feature>
<keyword evidence="3" id="KW-0378">Hydrolase</keyword>
<keyword evidence="4" id="KW-1185">Reference proteome</keyword>